<dbReference type="InterPro" id="IPR037883">
    <property type="entry name" value="Knr4/Smi1-like_sf"/>
</dbReference>
<gene>
    <name evidence="2" type="ORF">CEK71_20090</name>
</gene>
<evidence type="ECO:0000313" key="3">
    <source>
        <dbReference type="Proteomes" id="UP000197019"/>
    </source>
</evidence>
<dbReference type="InterPro" id="IPR018958">
    <property type="entry name" value="Knr4/Smi1-like_dom"/>
</dbReference>
<dbReference type="SUPFAM" id="SSF160631">
    <property type="entry name" value="SMI1/KNR4-like"/>
    <property type="match status" value="1"/>
</dbReference>
<sequence>MVIYLVSLWGCQENNSKNQLELKRRADNMTITHQHSGYTAGPNQWQAFLSCWYKAYQRRHQVLLSESPDYPDLPILSKYGLEPAQQQVTGDINEAIDKLEMSLGTTLPKSYKDFLLAYQPPLLEPNVVYGWAAAIGLYAPVQVGRAGILEPELVRIYEEIAEEKMAFRDIETTDENYFVYGIEQDDVTGRTRYLRDAIVVGKYEDDSSALILLYPQVKTADGEMEATILYHAGQFRAPSFAELMRQLSFYETQDITHVPPYSQKLLQGTCADKLPMVNVWWK</sequence>
<dbReference type="Gene3D" id="3.40.1580.10">
    <property type="entry name" value="SMI1/KNR4-like"/>
    <property type="match status" value="1"/>
</dbReference>
<dbReference type="AlphaFoldDB" id="A0A1Z4C3U6"/>
<dbReference type="Proteomes" id="UP000197019">
    <property type="component" value="Chromosome"/>
</dbReference>
<proteinExistence type="predicted"/>
<name>A0A1Z4C3U6_9GAMM</name>
<evidence type="ECO:0000313" key="2">
    <source>
        <dbReference type="EMBL" id="ASF48178.1"/>
    </source>
</evidence>
<organism evidence="2 3">
    <name type="scientific">Methylovulum psychrotolerans</name>
    <dbReference type="NCBI Taxonomy" id="1704499"/>
    <lineage>
        <taxon>Bacteria</taxon>
        <taxon>Pseudomonadati</taxon>
        <taxon>Pseudomonadota</taxon>
        <taxon>Gammaproteobacteria</taxon>
        <taxon>Methylococcales</taxon>
        <taxon>Methylococcaceae</taxon>
        <taxon>Methylovulum</taxon>
    </lineage>
</organism>
<feature type="domain" description="Knr4/Smi1-like" evidence="1">
    <location>
        <begin position="94"/>
        <end position="245"/>
    </location>
</feature>
<protein>
    <recommendedName>
        <fullName evidence="1">Knr4/Smi1-like domain-containing protein</fullName>
    </recommendedName>
</protein>
<dbReference type="KEGG" id="mpsy:CEK71_20090"/>
<evidence type="ECO:0000259" key="1">
    <source>
        <dbReference type="Pfam" id="PF09346"/>
    </source>
</evidence>
<accession>A0A1Z4C3U6</accession>
<dbReference type="Pfam" id="PF09346">
    <property type="entry name" value="SMI1_KNR4"/>
    <property type="match status" value="1"/>
</dbReference>
<dbReference type="EMBL" id="CP022129">
    <property type="protein sequence ID" value="ASF48178.1"/>
    <property type="molecule type" value="Genomic_DNA"/>
</dbReference>
<keyword evidence="3" id="KW-1185">Reference proteome</keyword>
<reference evidence="2 3" key="1">
    <citation type="submission" date="2017-06" db="EMBL/GenBank/DDBJ databases">
        <title>Genome Sequencing of the methanotroph Methylovulum psychrotolerants str. HV10-M2 isolated from a high-altitude environment.</title>
        <authorList>
            <person name="Mateos-Rivera A."/>
        </authorList>
    </citation>
    <scope>NUCLEOTIDE SEQUENCE [LARGE SCALE GENOMIC DNA]</scope>
    <source>
        <strain evidence="2 3">HV10_M2</strain>
    </source>
</reference>